<dbReference type="CDD" id="cd04601">
    <property type="entry name" value="CBS_pair_IMPDH"/>
    <property type="match status" value="1"/>
</dbReference>
<dbReference type="PANTHER" id="PTHR11911:SF111">
    <property type="entry name" value="INOSINE-5'-MONOPHOSPHATE DEHYDROGENASE"/>
    <property type="match status" value="1"/>
</dbReference>
<evidence type="ECO:0000256" key="1">
    <source>
        <dbReference type="ARBA" id="ARBA00005502"/>
    </source>
</evidence>
<keyword evidence="2" id="KW-0479">Metal-binding</keyword>
<dbReference type="AlphaFoldDB" id="A0A9X1B3N8"/>
<dbReference type="RefSeq" id="WP_200242711.1">
    <property type="nucleotide sequence ID" value="NZ_NRRY01000012.1"/>
</dbReference>
<dbReference type="GO" id="GO:0046872">
    <property type="term" value="F:metal ion binding"/>
    <property type="evidence" value="ECO:0007669"/>
    <property type="project" value="UniProtKB-KW"/>
</dbReference>
<feature type="binding site" description="in other chain" evidence="6">
    <location>
        <position position="326"/>
    </location>
    <ligand>
        <name>K(+)</name>
        <dbReference type="ChEBI" id="CHEBI:29103"/>
        <note>ligand shared between two tetrameric partners</note>
    </ligand>
</feature>
<keyword evidence="3" id="KW-0560">Oxidoreductase</keyword>
<dbReference type="SUPFAM" id="SSF51412">
    <property type="entry name" value="Inosine monophosphate dehydrogenase (IMPDH)"/>
    <property type="match status" value="1"/>
</dbReference>
<dbReference type="InterPro" id="IPR005990">
    <property type="entry name" value="IMP_DH"/>
</dbReference>
<dbReference type="CDD" id="cd00381">
    <property type="entry name" value="IMPDH"/>
    <property type="match status" value="1"/>
</dbReference>
<accession>A0A9X1B3N8</accession>
<feature type="domain" description="CBS" evidence="8">
    <location>
        <begin position="174"/>
        <end position="232"/>
    </location>
</feature>
<comment type="similarity">
    <text evidence="1">Belongs to the IMPDH/GMPR family.</text>
</comment>
<evidence type="ECO:0000256" key="5">
    <source>
        <dbReference type="PIRSR" id="PIRSR000130-3"/>
    </source>
</evidence>
<name>A0A9X1B3N8_9GAMM</name>
<dbReference type="InterPro" id="IPR001093">
    <property type="entry name" value="IMP_DH_GMPRt"/>
</dbReference>
<keyword evidence="10" id="KW-1185">Reference proteome</keyword>
<dbReference type="FunFam" id="3.20.20.70:FF:000424">
    <property type="entry name" value="Inosine-5'-monophosphate dehydrogenase 2"/>
    <property type="match status" value="1"/>
</dbReference>
<keyword evidence="4 7" id="KW-0129">CBS domain</keyword>
<dbReference type="PROSITE" id="PS51371">
    <property type="entry name" value="CBS"/>
    <property type="match status" value="1"/>
</dbReference>
<protein>
    <recommendedName>
        <fullName evidence="8">CBS domain-containing protein</fullName>
    </recommendedName>
</protein>
<feature type="binding site" evidence="5">
    <location>
        <begin position="319"/>
        <end position="321"/>
    </location>
    <ligand>
        <name>NAD(+)</name>
        <dbReference type="ChEBI" id="CHEBI:57540"/>
    </ligand>
</feature>
<dbReference type="SMART" id="SM00116">
    <property type="entry name" value="CBS"/>
    <property type="match status" value="1"/>
</dbReference>
<dbReference type="SMART" id="SM01240">
    <property type="entry name" value="IMPDH"/>
    <property type="match status" value="1"/>
</dbReference>
<gene>
    <name evidence="9" type="ORF">CKO42_09475</name>
</gene>
<evidence type="ECO:0000256" key="4">
    <source>
        <dbReference type="ARBA" id="ARBA00023122"/>
    </source>
</evidence>
<keyword evidence="5" id="KW-0520">NAD</keyword>
<feature type="binding site" description="in other chain" evidence="6">
    <location>
        <position position="321"/>
    </location>
    <ligand>
        <name>K(+)</name>
        <dbReference type="ChEBI" id="CHEBI:29103"/>
        <note>ligand shared between two tetrameric partners</note>
    </ligand>
</feature>
<dbReference type="SUPFAM" id="SSF54631">
    <property type="entry name" value="CBS-domain pair"/>
    <property type="match status" value="1"/>
</dbReference>
<dbReference type="PIRSF" id="PIRSF000130">
    <property type="entry name" value="IMPDH"/>
    <property type="match status" value="1"/>
</dbReference>
<evidence type="ECO:0000256" key="3">
    <source>
        <dbReference type="ARBA" id="ARBA00023002"/>
    </source>
</evidence>
<evidence type="ECO:0000259" key="8">
    <source>
        <dbReference type="PROSITE" id="PS51371"/>
    </source>
</evidence>
<dbReference type="InterPro" id="IPR013785">
    <property type="entry name" value="Aldolase_TIM"/>
</dbReference>
<feature type="binding site" description="in other chain" evidence="6">
    <location>
        <position position="323"/>
    </location>
    <ligand>
        <name>K(+)</name>
        <dbReference type="ChEBI" id="CHEBI:29103"/>
        <note>ligand shared between two tetrameric partners</note>
    </ligand>
</feature>
<reference evidence="9 10" key="1">
    <citation type="journal article" date="2020" name="Microorganisms">
        <title>Osmotic Adaptation and Compatible Solute Biosynthesis of Phototrophic Bacteria as Revealed from Genome Analyses.</title>
        <authorList>
            <person name="Imhoff J.F."/>
            <person name="Rahn T."/>
            <person name="Kunzel S."/>
            <person name="Keller A."/>
            <person name="Neulinger S.C."/>
        </authorList>
    </citation>
    <scope>NUCLEOTIDE SEQUENCE [LARGE SCALE GENOMIC DNA]</scope>
    <source>
        <strain evidence="9 10">DSM 25653</strain>
    </source>
</reference>
<dbReference type="Gene3D" id="3.20.20.70">
    <property type="entry name" value="Aldolase class I"/>
    <property type="match status" value="1"/>
</dbReference>
<evidence type="ECO:0000313" key="9">
    <source>
        <dbReference type="EMBL" id="MBK1618658.1"/>
    </source>
</evidence>
<dbReference type="PANTHER" id="PTHR11911">
    <property type="entry name" value="INOSINE-5-MONOPHOSPHATE DEHYDROGENASE RELATED"/>
    <property type="match status" value="1"/>
</dbReference>
<dbReference type="Pfam" id="PF00571">
    <property type="entry name" value="CBS"/>
    <property type="match status" value="1"/>
</dbReference>
<comment type="caution">
    <text evidence="9">The sequence shown here is derived from an EMBL/GenBank/DDBJ whole genome shotgun (WGS) entry which is preliminary data.</text>
</comment>
<dbReference type="Pfam" id="PF00478">
    <property type="entry name" value="IMPDH"/>
    <property type="match status" value="1"/>
</dbReference>
<evidence type="ECO:0000313" key="10">
    <source>
        <dbReference type="Proteomes" id="UP001138768"/>
    </source>
</evidence>
<dbReference type="GO" id="GO:0006183">
    <property type="term" value="P:GTP biosynthetic process"/>
    <property type="evidence" value="ECO:0007669"/>
    <property type="project" value="TreeGrafter"/>
</dbReference>
<proteinExistence type="inferred from homology"/>
<sequence>MTTSRRQNLDDAFAAAPDESAFWTGRTFDDFLFRPQKTDSQTRRTISVKSLLTAEIALDLPIVSSNMDSVTGADMARAMAMHGGIGVVHRGMSIERQASEVAVVKRSQSAVIASPLCLPLGTTIHQARRFTRQHGITGILIETASGSNLLAGLLSNRDTPVQDADQDRVVDEFMTPLSRLVTGAPDISTDEAERLMFEHRIERLPLIDGANRIHGLITRRDINLNRKQPGASKDNAGHLRCAAAVGARGDYLERAAALLEAGADLLFVDIAHGHSAMMEQAVAGLRGQFGSVPLVCGNVATGAGARFMREIGADAIKVGVGPGRGCRTRLETAAGVPQLQAIREAYLAVGDSVPIVADGGVKTDKDIFLALICGASTVMLGSALSGTDEAPGQVIQDPATHMKKKIYRGMTSPEAVLEALYDSGSSDERDAALDVPPEGQEIQVPYRGSVSTILQRIRGHLQSSVSYGGETTLAAVRAKVLPDPSAFLVPLSAAARIESFER</sequence>
<dbReference type="EMBL" id="NRRY01000012">
    <property type="protein sequence ID" value="MBK1618658.1"/>
    <property type="molecule type" value="Genomic_DNA"/>
</dbReference>
<feature type="binding site" evidence="5">
    <location>
        <begin position="269"/>
        <end position="271"/>
    </location>
    <ligand>
        <name>NAD(+)</name>
        <dbReference type="ChEBI" id="CHEBI:57540"/>
    </ligand>
</feature>
<keyword evidence="6" id="KW-0630">Potassium</keyword>
<organism evidence="9 10">
    <name type="scientific">Lamprobacter modestohalophilus</name>
    <dbReference type="NCBI Taxonomy" id="1064514"/>
    <lineage>
        <taxon>Bacteria</taxon>
        <taxon>Pseudomonadati</taxon>
        <taxon>Pseudomonadota</taxon>
        <taxon>Gammaproteobacteria</taxon>
        <taxon>Chromatiales</taxon>
        <taxon>Chromatiaceae</taxon>
        <taxon>Lamprobacter</taxon>
    </lineage>
</organism>
<evidence type="ECO:0000256" key="6">
    <source>
        <dbReference type="PIRSR" id="PIRSR000130-4"/>
    </source>
</evidence>
<dbReference type="Proteomes" id="UP001138768">
    <property type="component" value="Unassembled WGS sequence"/>
</dbReference>
<evidence type="ECO:0000256" key="7">
    <source>
        <dbReference type="PROSITE-ProRule" id="PRU00703"/>
    </source>
</evidence>
<dbReference type="InterPro" id="IPR000644">
    <property type="entry name" value="CBS_dom"/>
</dbReference>
<dbReference type="InterPro" id="IPR046342">
    <property type="entry name" value="CBS_dom_sf"/>
</dbReference>
<dbReference type="GO" id="GO:0003938">
    <property type="term" value="F:IMP dehydrogenase activity"/>
    <property type="evidence" value="ECO:0007669"/>
    <property type="project" value="InterPro"/>
</dbReference>
<evidence type="ECO:0000256" key="2">
    <source>
        <dbReference type="ARBA" id="ARBA00022723"/>
    </source>
</evidence>